<evidence type="ECO:0000256" key="5">
    <source>
        <dbReference type="ARBA" id="ARBA00022832"/>
    </source>
</evidence>
<keyword evidence="15" id="KW-1185">Reference proteome</keyword>
<comment type="catalytic activity">
    <reaction evidence="8">
        <text>(E)-4-coumarate + ATP + H(+) = (E)-4-coumaroyl-AMP + diphosphate</text>
        <dbReference type="Rhea" id="RHEA:72419"/>
        <dbReference type="ChEBI" id="CHEBI:12876"/>
        <dbReference type="ChEBI" id="CHEBI:15378"/>
        <dbReference type="ChEBI" id="CHEBI:30616"/>
        <dbReference type="ChEBI" id="CHEBI:33019"/>
        <dbReference type="ChEBI" id="CHEBI:192348"/>
    </reaction>
    <physiologicalReaction direction="left-to-right" evidence="8">
        <dbReference type="Rhea" id="RHEA:72420"/>
    </physiologicalReaction>
</comment>
<evidence type="ECO:0000256" key="6">
    <source>
        <dbReference type="ARBA" id="ARBA00022842"/>
    </source>
</evidence>
<reference evidence="14" key="2">
    <citation type="submission" date="2018-05" db="EMBL/GenBank/DDBJ databases">
        <title>OpunRS2 (Oryza punctata Reference Sequence Version 2).</title>
        <authorList>
            <person name="Zhang J."/>
            <person name="Kudrna D."/>
            <person name="Lee S."/>
            <person name="Talag J."/>
            <person name="Welchert J."/>
            <person name="Wing R.A."/>
        </authorList>
    </citation>
    <scope>NUCLEOTIDE SEQUENCE [LARGE SCALE GENOMIC DNA]</scope>
</reference>
<feature type="domain" description="AMP-dependent synthetase/ligase" evidence="12">
    <location>
        <begin position="110"/>
        <end position="491"/>
    </location>
</feature>
<comment type="similarity">
    <text evidence="2">Belongs to the ATP-dependent AMP-binding enzyme family.</text>
</comment>
<keyword evidence="7" id="KW-0443">Lipid metabolism</keyword>
<evidence type="ECO:0000256" key="2">
    <source>
        <dbReference type="ARBA" id="ARBA00006432"/>
    </source>
</evidence>
<feature type="domain" description="AMP-dependent synthetase/ligase" evidence="12">
    <location>
        <begin position="654"/>
        <end position="1037"/>
    </location>
</feature>
<dbReference type="HOGENOM" id="CLU_004360_0_0_1"/>
<feature type="domain" description="AMP-binding enzyme C-terminal" evidence="13">
    <location>
        <begin position="1087"/>
        <end position="1161"/>
    </location>
</feature>
<accession>A0A0E0K8F0</accession>
<sequence>MRAASRALRRLARRSSTGSPPHHHQSPQYYSTPHLDYTTNLASPRAINLSPWRNQRAFTFARSGAASLLFSFSSLAGREGEAEGEVLDMDAGTVRCAANFAPLTPLSFIERAAAVYGDRDAVVCGERRYTWREARRRCVRVAAALAARFGVARGDVVAVLSTNVAAMYELHFAVPMAGAVLCTFNTRHDAAMISALLSHSGAKVFFVESHLLDVGRAALRRLSYSTSAASLPVLLTISDDGAGDSGCVDYEDLVKDAPSEFDIRWPVDEMEPITLNYTSGTTSRPKGVVYNHRGAYLNTIATVLAYDITAMPTYLWTVPMFHCNGWNLPWGVAMQGGTNVCLRHFTAKVIFDSIARHGVTHMGGAPTVLNMIANAPAADRSALPGPVRVMTGGAPPPPRVLLAVEELGFVIYHIYGLTETYGPATVCTWMPEWDALPVEERARLKARQGFHHIAVQDVAVKNSTTMENVPYDGQTVGEVMFRGNTVMSGYYKDIGATKESMAGGWLHSGDLAVRHPDGYIQLKDRAKDIIISGGENISSIEVESVIFSHPAVLEAAVVARPDDYWGETPCAFVKLKEGANATEGEIISFCRERLPHYMAPKTVVFDELPKTSTGKTQKFVLREKARAMGSLTKSANSCMLSDANYAPLTPVSFLERAAVVYGDRTAVVSGGREYSWRKTRERCLAGASALAELGVGRRDVVAVIAANIPAMYELHFSVPMTGGVLCTLNTRHDAAMVSVLLKHSEAKVFLVESQFLAVAHDALRLLADAKAGLPLVIAISDTGDSSSSSDGGWLEYEALLMGAPRGFEIRWPADERDPISLNYTSGTTSRPKGVIYSHRGAYLNSLATLLCNDMTSMPVYLWTVPMFHCNGWCMAWATAAQGGTNICIRNVVPNVIFEMIVRHGVTNMGGAPTVLNMIVNAPASELKPLPRKVLISTGGAPPAPQVLAKMEELGFNVLHGYGLTETYGPATRCVWRPEWDALPLAERARIKALQGVQHQMLQDIDIKDPVTMASVPSDGRAVGEVMLRGNTVMSGYYKDAVATEEAMRGGWLRTGDLGVRHPDGYIQLKDRAKDVIISGGENISSIEVESVLFGHHAVLDAAVVARPDDHWGETACAFVTLKDGASVTAHEIIAFCRARLPHYMAPRTVVFGDLPKTSTGKTQKFLLREKARAMGSLPMQRKSNL</sequence>
<dbReference type="Gramene" id="OPUNC03G02470.1">
    <property type="protein sequence ID" value="OPUNC03G02470.1"/>
    <property type="gene ID" value="OPUNC03G02470"/>
</dbReference>
<dbReference type="FunFam" id="3.30.300.30:FF:000008">
    <property type="entry name" value="2,3-dihydroxybenzoate-AMP ligase"/>
    <property type="match status" value="2"/>
</dbReference>
<dbReference type="PANTHER" id="PTHR43859">
    <property type="entry name" value="ACYL-ACTIVATING ENZYME"/>
    <property type="match status" value="1"/>
</dbReference>
<dbReference type="InterPro" id="IPR025110">
    <property type="entry name" value="AMP-bd_C"/>
</dbReference>
<organism evidence="14">
    <name type="scientific">Oryza punctata</name>
    <name type="common">Red rice</name>
    <dbReference type="NCBI Taxonomy" id="4537"/>
    <lineage>
        <taxon>Eukaryota</taxon>
        <taxon>Viridiplantae</taxon>
        <taxon>Streptophyta</taxon>
        <taxon>Embryophyta</taxon>
        <taxon>Tracheophyta</taxon>
        <taxon>Spermatophyta</taxon>
        <taxon>Magnoliopsida</taxon>
        <taxon>Liliopsida</taxon>
        <taxon>Poales</taxon>
        <taxon>Poaceae</taxon>
        <taxon>BOP clade</taxon>
        <taxon>Oryzoideae</taxon>
        <taxon>Oryzeae</taxon>
        <taxon>Oryzinae</taxon>
        <taxon>Oryza</taxon>
    </lineage>
</organism>
<evidence type="ECO:0000259" key="12">
    <source>
        <dbReference type="Pfam" id="PF00501"/>
    </source>
</evidence>
<comment type="catalytic activity">
    <reaction evidence="10">
        <text>(E)-4-coumarate + ATP + CoA = (E)-4-coumaroyl-CoA + AMP + diphosphate</text>
        <dbReference type="Rhea" id="RHEA:19641"/>
        <dbReference type="ChEBI" id="CHEBI:12876"/>
        <dbReference type="ChEBI" id="CHEBI:30616"/>
        <dbReference type="ChEBI" id="CHEBI:33019"/>
        <dbReference type="ChEBI" id="CHEBI:57287"/>
        <dbReference type="ChEBI" id="CHEBI:85008"/>
        <dbReference type="ChEBI" id="CHEBI:456215"/>
        <dbReference type="EC" id="6.2.1.12"/>
    </reaction>
    <physiologicalReaction direction="left-to-right" evidence="10">
        <dbReference type="Rhea" id="RHEA:19642"/>
    </physiologicalReaction>
</comment>
<name>A0A0E0K8F0_ORYPU</name>
<evidence type="ECO:0000256" key="11">
    <source>
        <dbReference type="SAM" id="MobiDB-lite"/>
    </source>
</evidence>
<keyword evidence="6" id="KW-0460">Magnesium</keyword>
<dbReference type="Pfam" id="PF00501">
    <property type="entry name" value="AMP-binding"/>
    <property type="match status" value="2"/>
</dbReference>
<evidence type="ECO:0000313" key="15">
    <source>
        <dbReference type="Proteomes" id="UP000026962"/>
    </source>
</evidence>
<dbReference type="GO" id="GO:0009698">
    <property type="term" value="P:phenylpropanoid metabolic process"/>
    <property type="evidence" value="ECO:0007669"/>
    <property type="project" value="UniProtKB-ARBA"/>
</dbReference>
<dbReference type="InterPro" id="IPR042099">
    <property type="entry name" value="ANL_N_sf"/>
</dbReference>
<dbReference type="InterPro" id="IPR000873">
    <property type="entry name" value="AMP-dep_synth/lig_dom"/>
</dbReference>
<dbReference type="PROSITE" id="PS00455">
    <property type="entry name" value="AMP_BINDING"/>
    <property type="match status" value="2"/>
</dbReference>
<evidence type="ECO:0000256" key="7">
    <source>
        <dbReference type="ARBA" id="ARBA00023098"/>
    </source>
</evidence>
<dbReference type="InterPro" id="IPR020845">
    <property type="entry name" value="AMP-binding_CS"/>
</dbReference>
<evidence type="ECO:0000256" key="3">
    <source>
        <dbReference type="ARBA" id="ARBA00012959"/>
    </source>
</evidence>
<dbReference type="Proteomes" id="UP000026962">
    <property type="component" value="Chromosome 3"/>
</dbReference>
<dbReference type="SUPFAM" id="SSF56801">
    <property type="entry name" value="Acetyl-CoA synthetase-like"/>
    <property type="match status" value="2"/>
</dbReference>
<evidence type="ECO:0000259" key="13">
    <source>
        <dbReference type="Pfam" id="PF13193"/>
    </source>
</evidence>
<comment type="cofactor">
    <cofactor evidence="1">
        <name>Mg(2+)</name>
        <dbReference type="ChEBI" id="CHEBI:18420"/>
    </cofactor>
</comment>
<proteinExistence type="inferred from homology"/>
<dbReference type="eggNOG" id="KOG1176">
    <property type="taxonomic scope" value="Eukaryota"/>
</dbReference>
<protein>
    <recommendedName>
        <fullName evidence="3">4-coumarate--CoA ligase</fullName>
        <ecNumber evidence="3">6.2.1.12</ecNumber>
    </recommendedName>
</protein>
<dbReference type="GO" id="GO:0016207">
    <property type="term" value="F:4-coumarate-CoA ligase activity"/>
    <property type="evidence" value="ECO:0007669"/>
    <property type="project" value="UniProtKB-EC"/>
</dbReference>
<comment type="catalytic activity">
    <reaction evidence="9">
        <text>(E)-4-coumaroyl-AMP + CoA = (E)-4-coumaroyl-CoA + AMP + H(+)</text>
        <dbReference type="Rhea" id="RHEA:72423"/>
        <dbReference type="ChEBI" id="CHEBI:15378"/>
        <dbReference type="ChEBI" id="CHEBI:57287"/>
        <dbReference type="ChEBI" id="CHEBI:85008"/>
        <dbReference type="ChEBI" id="CHEBI:192348"/>
        <dbReference type="ChEBI" id="CHEBI:456215"/>
    </reaction>
    <physiologicalReaction direction="left-to-right" evidence="9">
        <dbReference type="Rhea" id="RHEA:72424"/>
    </physiologicalReaction>
</comment>
<evidence type="ECO:0000256" key="10">
    <source>
        <dbReference type="ARBA" id="ARBA00034252"/>
    </source>
</evidence>
<dbReference type="Gene3D" id="3.30.300.30">
    <property type="match status" value="2"/>
</dbReference>
<dbReference type="CDD" id="cd12118">
    <property type="entry name" value="ttLC_FACS_AEE21_like"/>
    <property type="match status" value="2"/>
</dbReference>
<feature type="domain" description="AMP-binding enzyme C-terminal" evidence="13">
    <location>
        <begin position="541"/>
        <end position="615"/>
    </location>
</feature>
<evidence type="ECO:0000256" key="9">
    <source>
        <dbReference type="ARBA" id="ARBA00034223"/>
    </source>
</evidence>
<dbReference type="GO" id="GO:0006631">
    <property type="term" value="P:fatty acid metabolic process"/>
    <property type="evidence" value="ECO:0007669"/>
    <property type="project" value="UniProtKB-KW"/>
</dbReference>
<dbReference type="EC" id="6.2.1.12" evidence="3"/>
<dbReference type="AlphaFoldDB" id="A0A0E0K8F0"/>
<dbReference type="STRING" id="4537.A0A0E0K8F0"/>
<evidence type="ECO:0000313" key="14">
    <source>
        <dbReference type="EnsemblPlants" id="OPUNC03G02470.1"/>
    </source>
</evidence>
<dbReference type="InterPro" id="IPR045851">
    <property type="entry name" value="AMP-bd_C_sf"/>
</dbReference>
<feature type="region of interest" description="Disordered" evidence="11">
    <location>
        <begin position="1"/>
        <end position="34"/>
    </location>
</feature>
<keyword evidence="4" id="KW-0436">Ligase</keyword>
<dbReference type="PANTHER" id="PTHR43859:SF4">
    <property type="entry name" value="BUTANOATE--COA LIGASE AAE1-RELATED"/>
    <property type="match status" value="1"/>
</dbReference>
<dbReference type="Pfam" id="PF13193">
    <property type="entry name" value="AMP-binding_C"/>
    <property type="match status" value="2"/>
</dbReference>
<dbReference type="FunFam" id="3.40.50.12780:FF:000003">
    <property type="entry name" value="Long-chain-fatty-acid--CoA ligase FadD"/>
    <property type="match status" value="2"/>
</dbReference>
<evidence type="ECO:0000256" key="8">
    <source>
        <dbReference type="ARBA" id="ARBA00034219"/>
    </source>
</evidence>
<evidence type="ECO:0000256" key="4">
    <source>
        <dbReference type="ARBA" id="ARBA00022598"/>
    </source>
</evidence>
<evidence type="ECO:0000256" key="1">
    <source>
        <dbReference type="ARBA" id="ARBA00001946"/>
    </source>
</evidence>
<dbReference type="EnsemblPlants" id="OPUNC03G02470.1">
    <property type="protein sequence ID" value="OPUNC03G02470.1"/>
    <property type="gene ID" value="OPUNC03G02470"/>
</dbReference>
<reference evidence="14" key="1">
    <citation type="submission" date="2015-04" db="UniProtKB">
        <authorList>
            <consortium name="EnsemblPlants"/>
        </authorList>
    </citation>
    <scope>IDENTIFICATION</scope>
</reference>
<keyword evidence="5" id="KW-0276">Fatty acid metabolism</keyword>
<dbReference type="GO" id="GO:0106290">
    <property type="term" value="F:trans-cinnamate-CoA ligase activity"/>
    <property type="evidence" value="ECO:0007669"/>
    <property type="project" value="UniProtKB-ARBA"/>
</dbReference>
<dbReference type="Gene3D" id="3.40.50.12780">
    <property type="entry name" value="N-terminal domain of ligase-like"/>
    <property type="match status" value="2"/>
</dbReference>
<dbReference type="NCBIfam" id="NF006020">
    <property type="entry name" value="PRK08162.1"/>
    <property type="match status" value="2"/>
</dbReference>